<name>A0A243WFW8_9BACT</name>
<proteinExistence type="predicted"/>
<accession>A0A243WFW8</accession>
<protein>
    <submittedName>
        <fullName evidence="4">Phosphoenolpyruvate kinase</fullName>
    </submittedName>
</protein>
<keyword evidence="3" id="KW-0460">Magnesium</keyword>
<organism evidence="4 5">
    <name type="scientific">Hymenobacter crusticola</name>
    <dbReference type="NCBI Taxonomy" id="1770526"/>
    <lineage>
        <taxon>Bacteria</taxon>
        <taxon>Pseudomonadati</taxon>
        <taxon>Bacteroidota</taxon>
        <taxon>Cytophagia</taxon>
        <taxon>Cytophagales</taxon>
        <taxon>Hymenobacteraceae</taxon>
        <taxon>Hymenobacter</taxon>
    </lineage>
</organism>
<dbReference type="SUPFAM" id="SSF51621">
    <property type="entry name" value="Phosphoenolpyruvate/pyruvate domain"/>
    <property type="match status" value="1"/>
</dbReference>
<dbReference type="AlphaFoldDB" id="A0A243WFW8"/>
<dbReference type="Pfam" id="PF22484">
    <property type="entry name" value="DUF6986"/>
    <property type="match status" value="1"/>
</dbReference>
<keyword evidence="5" id="KW-1185">Reference proteome</keyword>
<evidence type="ECO:0000313" key="4">
    <source>
        <dbReference type="EMBL" id="OUJ74620.1"/>
    </source>
</evidence>
<gene>
    <name evidence="4" type="ORF">BXP70_07560</name>
</gene>
<dbReference type="GO" id="GO:0006107">
    <property type="term" value="P:oxaloacetate metabolic process"/>
    <property type="evidence" value="ECO:0007669"/>
    <property type="project" value="TreeGrafter"/>
</dbReference>
<keyword evidence="4" id="KW-0418">Kinase</keyword>
<keyword evidence="2" id="KW-0479">Metal-binding</keyword>
<evidence type="ECO:0000256" key="2">
    <source>
        <dbReference type="ARBA" id="ARBA00022723"/>
    </source>
</evidence>
<evidence type="ECO:0000256" key="3">
    <source>
        <dbReference type="ARBA" id="ARBA00022842"/>
    </source>
</evidence>
<comment type="cofactor">
    <cofactor evidence="1">
        <name>Mg(2+)</name>
        <dbReference type="ChEBI" id="CHEBI:18420"/>
    </cofactor>
</comment>
<dbReference type="EMBL" id="MTSE01000003">
    <property type="protein sequence ID" value="OUJ74620.1"/>
    <property type="molecule type" value="Genomic_DNA"/>
</dbReference>
<comment type="caution">
    <text evidence="4">The sequence shown here is derived from an EMBL/GenBank/DDBJ whole genome shotgun (WGS) entry which is preliminary data.</text>
</comment>
<keyword evidence="4" id="KW-0808">Transferase</keyword>
<dbReference type="PANTHER" id="PTHR32308:SF10">
    <property type="entry name" value="CITRATE LYASE SUBUNIT BETA"/>
    <property type="match status" value="1"/>
</dbReference>
<reference evidence="4 5" key="1">
    <citation type="submission" date="2017-01" db="EMBL/GenBank/DDBJ databases">
        <title>A new Hymenobacter.</title>
        <authorList>
            <person name="Liang Y."/>
            <person name="Feng F."/>
        </authorList>
    </citation>
    <scope>NUCLEOTIDE SEQUENCE [LARGE SCALE GENOMIC DNA]</scope>
    <source>
        <strain evidence="4">MIMBbqt21</strain>
    </source>
</reference>
<dbReference type="InterPro" id="IPR054255">
    <property type="entry name" value="DUF6986"/>
</dbReference>
<sequence>MKLSIQDSDKEQLLDQLGVANLKFQQTYPGDKPDRQPVHTVYGGANLFKADTCVRMGDIALNNLRTYAPNFAELARVLQLKNYEHLPTLEKDIADLAARLDAMTEAERKKEHAWLAYSVYNKMVKKLKTEPVEDFRIDFEDGFGNRPDAEEDATAVQAASEVAVGMQNGTLSPFIGIRIKPFTEDLKARGVRTLDIFLTTLLEKTGGKLPNNFVVMLPKVTIPEQMTTMVRLFELLEKANNLAPGTLRMETMVEATQIIMDEEGRNPLMRIIRASEGRCIAAHFGTYDYTASAGITAKYQTMAHPVCDFAHHMTKVALGGTGIFLSDGATNVMPIGPHRGEHLSFEQQKENRDSVHNAWRQGFHHTTHSLINGLYQGWDLNPAQLPMRYAATYNFFLSSYDDAVFRLKTFVERAAISTLTGDIFDDAATGQGLLNFFLKALNCGAITEEEIVATGLTKEEINTRSFFRILEGRRQKTA</sequence>
<dbReference type="GO" id="GO:0016301">
    <property type="term" value="F:kinase activity"/>
    <property type="evidence" value="ECO:0007669"/>
    <property type="project" value="UniProtKB-KW"/>
</dbReference>
<dbReference type="InterPro" id="IPR040442">
    <property type="entry name" value="Pyrv_kinase-like_dom_sf"/>
</dbReference>
<dbReference type="GO" id="GO:0000287">
    <property type="term" value="F:magnesium ion binding"/>
    <property type="evidence" value="ECO:0007669"/>
    <property type="project" value="TreeGrafter"/>
</dbReference>
<dbReference type="RefSeq" id="WP_086593422.1">
    <property type="nucleotide sequence ID" value="NZ_MTSE01000003.1"/>
</dbReference>
<dbReference type="Gene3D" id="3.20.20.60">
    <property type="entry name" value="Phosphoenolpyruvate-binding domains"/>
    <property type="match status" value="1"/>
</dbReference>
<evidence type="ECO:0000313" key="5">
    <source>
        <dbReference type="Proteomes" id="UP000194873"/>
    </source>
</evidence>
<keyword evidence="4" id="KW-0670">Pyruvate</keyword>
<dbReference type="OrthoDB" id="9808769at2"/>
<dbReference type="PANTHER" id="PTHR32308">
    <property type="entry name" value="LYASE BETA SUBUNIT, PUTATIVE (AFU_ORTHOLOGUE AFUA_4G13030)-RELATED"/>
    <property type="match status" value="1"/>
</dbReference>
<dbReference type="Proteomes" id="UP000194873">
    <property type="component" value="Unassembled WGS sequence"/>
</dbReference>
<evidence type="ECO:0000256" key="1">
    <source>
        <dbReference type="ARBA" id="ARBA00001946"/>
    </source>
</evidence>
<dbReference type="InterPro" id="IPR015813">
    <property type="entry name" value="Pyrv/PenolPyrv_kinase-like_dom"/>
</dbReference>